<feature type="transmembrane region" description="Helical" evidence="7">
    <location>
        <begin position="6"/>
        <end position="25"/>
    </location>
</feature>
<dbReference type="GO" id="GO:0005789">
    <property type="term" value="C:endoplasmic reticulum membrane"/>
    <property type="evidence" value="ECO:0007669"/>
    <property type="project" value="UniProtKB-SubCell"/>
</dbReference>
<accession>A0A5E8BVC5</accession>
<feature type="transmembrane region" description="Helical" evidence="7">
    <location>
        <begin position="112"/>
        <end position="137"/>
    </location>
</feature>
<comment type="similarity">
    <text evidence="2 7">Belongs to the derlin family.</text>
</comment>
<dbReference type="PANTHER" id="PTHR11009">
    <property type="entry name" value="DER1-LIKE PROTEIN, DERLIN"/>
    <property type="match status" value="1"/>
</dbReference>
<sequence>MDIVAFEWLMQMPLASRVLVVAILVSSTYRREIQARFLISSSYFPLLDYAGPLLTNSLVYVWARRHPHEQLSLLGLVAFRAPYLPWIMLGVGVLMDALTGRRQTGGSGDGGILSWIGGIQMAVDLAGVFIGHAYFFWSDVLPEMYPAEGNGGPFTQVNEWVRRRADTLRQQWRHEPVEIPVDEVARPLRPREHHEQRPAAVAVPAEQLDTVQAQQQPQVY</sequence>
<dbReference type="InterPro" id="IPR007599">
    <property type="entry name" value="DER1"/>
</dbReference>
<evidence type="ECO:0000256" key="5">
    <source>
        <dbReference type="ARBA" id="ARBA00022989"/>
    </source>
</evidence>
<comment type="subcellular location">
    <subcellularLocation>
        <location evidence="1 7">Endoplasmic reticulum membrane</location>
        <topology evidence="1 7">Multi-pass membrane protein</topology>
    </subcellularLocation>
</comment>
<comment type="caution">
    <text evidence="7">Lacks conserved residue(s) required for the propagation of feature annotation.</text>
</comment>
<protein>
    <recommendedName>
        <fullName evidence="7">Derlin</fullName>
    </recommendedName>
</protein>
<keyword evidence="9" id="KW-1185">Reference proteome</keyword>
<feature type="transmembrane region" description="Helical" evidence="7">
    <location>
        <begin position="83"/>
        <end position="100"/>
    </location>
</feature>
<keyword evidence="3 7" id="KW-0812">Transmembrane</keyword>
<dbReference type="GeneID" id="43583484"/>
<evidence type="ECO:0000313" key="9">
    <source>
        <dbReference type="Proteomes" id="UP000398389"/>
    </source>
</evidence>
<reference evidence="8 9" key="1">
    <citation type="submission" date="2019-09" db="EMBL/GenBank/DDBJ databases">
        <authorList>
            <person name="Brejova B."/>
        </authorList>
    </citation>
    <scope>NUCLEOTIDE SEQUENCE [LARGE SCALE GENOMIC DNA]</scope>
</reference>
<comment type="function">
    <text evidence="7">May be involved in the degradation of misfolded endoplasmic reticulum (ER) luminal proteins.</text>
</comment>
<dbReference type="Proteomes" id="UP000398389">
    <property type="component" value="Unassembled WGS sequence"/>
</dbReference>
<dbReference type="OrthoDB" id="1716531at2759"/>
<keyword evidence="5 7" id="KW-1133">Transmembrane helix</keyword>
<evidence type="ECO:0000256" key="2">
    <source>
        <dbReference type="ARBA" id="ARBA00008917"/>
    </source>
</evidence>
<proteinExistence type="inferred from homology"/>
<keyword evidence="4 7" id="KW-0256">Endoplasmic reticulum</keyword>
<evidence type="ECO:0000256" key="1">
    <source>
        <dbReference type="ARBA" id="ARBA00004477"/>
    </source>
</evidence>
<organism evidence="8 9">
    <name type="scientific">Magnusiomyces paraingens</name>
    <dbReference type="NCBI Taxonomy" id="2606893"/>
    <lineage>
        <taxon>Eukaryota</taxon>
        <taxon>Fungi</taxon>
        <taxon>Dikarya</taxon>
        <taxon>Ascomycota</taxon>
        <taxon>Saccharomycotina</taxon>
        <taxon>Dipodascomycetes</taxon>
        <taxon>Dipodascales</taxon>
        <taxon>Dipodascaceae</taxon>
        <taxon>Magnusiomyces</taxon>
    </lineage>
</organism>
<dbReference type="GO" id="GO:0006950">
    <property type="term" value="P:response to stress"/>
    <property type="evidence" value="ECO:0007669"/>
    <property type="project" value="UniProtKB-ARBA"/>
</dbReference>
<dbReference type="EMBL" id="CABVLU010000003">
    <property type="protein sequence ID" value="VVT55618.1"/>
    <property type="molecule type" value="Genomic_DNA"/>
</dbReference>
<evidence type="ECO:0000256" key="6">
    <source>
        <dbReference type="ARBA" id="ARBA00023136"/>
    </source>
</evidence>
<evidence type="ECO:0000256" key="3">
    <source>
        <dbReference type="ARBA" id="ARBA00022692"/>
    </source>
</evidence>
<evidence type="ECO:0000256" key="4">
    <source>
        <dbReference type="ARBA" id="ARBA00022824"/>
    </source>
</evidence>
<name>A0A5E8BVC5_9ASCO</name>
<dbReference type="AlphaFoldDB" id="A0A5E8BVC5"/>
<dbReference type="Pfam" id="PF04511">
    <property type="entry name" value="DER1"/>
    <property type="match status" value="1"/>
</dbReference>
<evidence type="ECO:0000256" key="7">
    <source>
        <dbReference type="RuleBase" id="RU363059"/>
    </source>
</evidence>
<dbReference type="RefSeq" id="XP_031855275.1">
    <property type="nucleotide sequence ID" value="XM_031999384.1"/>
</dbReference>
<keyword evidence="6 7" id="KW-0472">Membrane</keyword>
<evidence type="ECO:0000313" key="8">
    <source>
        <dbReference type="EMBL" id="VVT55618.1"/>
    </source>
</evidence>
<gene>
    <name evidence="8" type="ORF">SAPINGB_P004669</name>
</gene>